<dbReference type="Proteomes" id="UP001519924">
    <property type="component" value="Unassembled WGS sequence"/>
</dbReference>
<dbReference type="EMBL" id="JAHZUY010000047">
    <property type="protein sequence ID" value="MBW8270652.1"/>
    <property type="molecule type" value="Genomic_DNA"/>
</dbReference>
<evidence type="ECO:0000256" key="1">
    <source>
        <dbReference type="SAM" id="MobiDB-lite"/>
    </source>
</evidence>
<comment type="caution">
    <text evidence="2">The sequence shown here is derived from an EMBL/GenBank/DDBJ whole genome shotgun (WGS) entry which is preliminary data.</text>
</comment>
<keyword evidence="3" id="KW-1185">Reference proteome</keyword>
<accession>A0ABS7F6R9</accession>
<dbReference type="RefSeq" id="WP_220118439.1">
    <property type="nucleotide sequence ID" value="NZ_JAHZUY010000047.1"/>
</dbReference>
<gene>
    <name evidence="2" type="ORF">K1J50_14300</name>
</gene>
<reference evidence="2 3" key="1">
    <citation type="submission" date="2021-08" db="EMBL/GenBank/DDBJ databases">
        <title>Caldovatus sediminis gen. nov., sp. nov., a moderately thermophilic bacterium isolated from a hot spring.</title>
        <authorList>
            <person name="Hu C.-J."/>
            <person name="Li W.-J."/>
            <person name="Xian W.-D."/>
        </authorList>
    </citation>
    <scope>NUCLEOTIDE SEQUENCE [LARGE SCALE GENOMIC DNA]</scope>
    <source>
        <strain evidence="2 3">SYSU G05006</strain>
    </source>
</reference>
<organism evidence="2 3">
    <name type="scientific">Caldovatus aquaticus</name>
    <dbReference type="NCBI Taxonomy" id="2865671"/>
    <lineage>
        <taxon>Bacteria</taxon>
        <taxon>Pseudomonadati</taxon>
        <taxon>Pseudomonadota</taxon>
        <taxon>Alphaproteobacteria</taxon>
        <taxon>Acetobacterales</taxon>
        <taxon>Roseomonadaceae</taxon>
        <taxon>Caldovatus</taxon>
    </lineage>
</organism>
<evidence type="ECO:0000313" key="3">
    <source>
        <dbReference type="Proteomes" id="UP001519924"/>
    </source>
</evidence>
<name>A0ABS7F6R9_9PROT</name>
<evidence type="ECO:0008006" key="4">
    <source>
        <dbReference type="Google" id="ProtNLM"/>
    </source>
</evidence>
<protein>
    <recommendedName>
        <fullName evidence="4">Lipoprotein</fullName>
    </recommendedName>
</protein>
<proteinExistence type="predicted"/>
<feature type="region of interest" description="Disordered" evidence="1">
    <location>
        <begin position="215"/>
        <end position="250"/>
    </location>
</feature>
<evidence type="ECO:0000313" key="2">
    <source>
        <dbReference type="EMBL" id="MBW8270652.1"/>
    </source>
</evidence>
<feature type="compositionally biased region" description="Pro residues" evidence="1">
    <location>
        <begin position="216"/>
        <end position="226"/>
    </location>
</feature>
<sequence length="250" mass="25781">MPAPTHRGVPRLARPALLRRRTLLIGSVPPLLALGTAGCAVEDETGPVVAFGPPPSYAHLTPLRLDVASIEIGPPPGGPAGTVMGPAPVAPAEAMATMARERLIPAGSSGAGRFTVLEAVLVRSPLPGGVFAPGGERLICSLRCRLDLVAAEDGRSGFVEAQARRVLTAPGQTSPARRSAAADRVVRSAMDVMNVELEYQIRRNLRDWLLVSLPPGVAPPPPPMAPPGGGGGGAEEVLREDLPGGAERAR</sequence>
<feature type="compositionally biased region" description="Basic and acidic residues" evidence="1">
    <location>
        <begin position="236"/>
        <end position="250"/>
    </location>
</feature>